<dbReference type="Proteomes" id="UP000694892">
    <property type="component" value="Chromosome 5S"/>
</dbReference>
<protein>
    <submittedName>
        <fullName evidence="1">Uncharacterized protein</fullName>
    </submittedName>
</protein>
<reference evidence="2" key="1">
    <citation type="journal article" date="2016" name="Nature">
        <title>Genome evolution in the allotetraploid frog Xenopus laevis.</title>
        <authorList>
            <person name="Session A.M."/>
            <person name="Uno Y."/>
            <person name="Kwon T."/>
            <person name="Chapman J.A."/>
            <person name="Toyoda A."/>
            <person name="Takahashi S."/>
            <person name="Fukui A."/>
            <person name="Hikosaka A."/>
            <person name="Suzuki A."/>
            <person name="Kondo M."/>
            <person name="van Heeringen S.J."/>
            <person name="Quigley I."/>
            <person name="Heinz S."/>
            <person name="Ogino H."/>
            <person name="Ochi H."/>
            <person name="Hellsten U."/>
            <person name="Lyons J.B."/>
            <person name="Simakov O."/>
            <person name="Putnam N."/>
            <person name="Stites J."/>
            <person name="Kuroki Y."/>
            <person name="Tanaka T."/>
            <person name="Michiue T."/>
            <person name="Watanabe M."/>
            <person name="Bogdanovic O."/>
            <person name="Lister R."/>
            <person name="Georgiou G."/>
            <person name="Paranjpe S.S."/>
            <person name="van Kruijsbergen I."/>
            <person name="Shu S."/>
            <person name="Carlson J."/>
            <person name="Kinoshita T."/>
            <person name="Ohta Y."/>
            <person name="Mawaribuchi S."/>
            <person name="Jenkins J."/>
            <person name="Grimwood J."/>
            <person name="Schmutz J."/>
            <person name="Mitros T."/>
            <person name="Mozaffari S.V."/>
            <person name="Suzuki Y."/>
            <person name="Haramoto Y."/>
            <person name="Yamamoto T.S."/>
            <person name="Takagi C."/>
            <person name="Heald R."/>
            <person name="Miller K."/>
            <person name="Haudenschild C."/>
            <person name="Kitzman J."/>
            <person name="Nakayama T."/>
            <person name="Izutsu Y."/>
            <person name="Robert J."/>
            <person name="Fortriede J."/>
            <person name="Burns K."/>
            <person name="Lotay V."/>
            <person name="Karimi K."/>
            <person name="Yasuoka Y."/>
            <person name="Dichmann D.S."/>
            <person name="Flajnik M.F."/>
            <person name="Houston D.W."/>
            <person name="Shendure J."/>
            <person name="DuPasquier L."/>
            <person name="Vize P.D."/>
            <person name="Zorn A.M."/>
            <person name="Ito M."/>
            <person name="Marcotte E.M."/>
            <person name="Wallingford J.B."/>
            <person name="Ito Y."/>
            <person name="Asashima M."/>
            <person name="Ueno N."/>
            <person name="Matsuda Y."/>
            <person name="Veenstra G.J."/>
            <person name="Fujiyama A."/>
            <person name="Harland R.M."/>
            <person name="Taira M."/>
            <person name="Rokhsar D.S."/>
        </authorList>
    </citation>
    <scope>NUCLEOTIDE SEQUENCE [LARGE SCALE GENOMIC DNA]</scope>
    <source>
        <strain evidence="2">J</strain>
    </source>
</reference>
<evidence type="ECO:0000313" key="2">
    <source>
        <dbReference type="Proteomes" id="UP000694892"/>
    </source>
</evidence>
<name>A0A974CPR9_XENLA</name>
<evidence type="ECO:0000313" key="1">
    <source>
        <dbReference type="EMBL" id="OCT77414.1"/>
    </source>
</evidence>
<organism evidence="1 2">
    <name type="scientific">Xenopus laevis</name>
    <name type="common">African clawed frog</name>
    <dbReference type="NCBI Taxonomy" id="8355"/>
    <lineage>
        <taxon>Eukaryota</taxon>
        <taxon>Metazoa</taxon>
        <taxon>Chordata</taxon>
        <taxon>Craniata</taxon>
        <taxon>Vertebrata</taxon>
        <taxon>Euteleostomi</taxon>
        <taxon>Amphibia</taxon>
        <taxon>Batrachia</taxon>
        <taxon>Anura</taxon>
        <taxon>Pipoidea</taxon>
        <taxon>Pipidae</taxon>
        <taxon>Xenopodinae</taxon>
        <taxon>Xenopus</taxon>
        <taxon>Xenopus</taxon>
    </lineage>
</organism>
<dbReference type="AlphaFoldDB" id="A0A974CPR9"/>
<proteinExistence type="predicted"/>
<sequence length="85" mass="9835">MQEVTLIYQSLKNRIPEIQATKDLKIFLLEKRPLPHKRSNNQKPWFQLITLSHHFPNCLFTGEPSAKRAHSRIAGGSFHLLLISC</sequence>
<dbReference type="EMBL" id="CM004475">
    <property type="protein sequence ID" value="OCT77414.1"/>
    <property type="molecule type" value="Genomic_DNA"/>
</dbReference>
<gene>
    <name evidence="1" type="ORF">XELAEV_18028505mg</name>
</gene>
<accession>A0A974CPR9</accession>